<evidence type="ECO:0000313" key="2">
    <source>
        <dbReference type="EMBL" id="CAJ73956.1"/>
    </source>
</evidence>
<dbReference type="AlphaFoldDB" id="Q1Q1Q2"/>
<evidence type="ECO:0000313" key="4">
    <source>
        <dbReference type="Proteomes" id="UP000501926"/>
    </source>
</evidence>
<reference evidence="3 4" key="3">
    <citation type="submission" date="2020-02" db="EMBL/GenBank/DDBJ databases">
        <title>Newly sequenced genome of strain CSTR1 showed variability in Candidatus Kuenenia stuttgartiensis genomes.</title>
        <authorList>
            <person name="Ding C."/>
            <person name="Adrian L."/>
        </authorList>
    </citation>
    <scope>NUCLEOTIDE SEQUENCE [LARGE SCALE GENOMIC DNA]</scope>
    <source>
        <strain evidence="3 4">CSTR1</strain>
    </source>
</reference>
<evidence type="ECO:0000313" key="1">
    <source>
        <dbReference type="EMBL" id="CAJ73929.1"/>
    </source>
</evidence>
<dbReference type="Proteomes" id="UP000501926">
    <property type="component" value="Chromosome"/>
</dbReference>
<gene>
    <name evidence="3" type="ORF">KsCSTR_16000</name>
    <name evidence="1" type="ORF">kuste3171</name>
    <name evidence="2" type="ORF">kuste3197</name>
</gene>
<dbReference type="EMBL" id="CT573071">
    <property type="protein sequence ID" value="CAJ73929.1"/>
    <property type="molecule type" value="Genomic_DNA"/>
</dbReference>
<reference evidence="1" key="1">
    <citation type="journal article" date="2006" name="Nature">
        <title>Deciphering the evolution and metabolism of an anammox bacterium from a community genome.</title>
        <authorList>
            <person name="Strous M."/>
            <person name="Pelletier E."/>
            <person name="Mangenot S."/>
            <person name="Rattei T."/>
            <person name="Lehner A."/>
            <person name="Taylor M.W."/>
            <person name="Horn M."/>
            <person name="Daims H."/>
            <person name="Bartol-Mavel D."/>
            <person name="Wincker P."/>
            <person name="Barbe V."/>
            <person name="Fonknechten N."/>
            <person name="Vallenet D."/>
            <person name="Segurens B."/>
            <person name="Schenowitz-Truong C."/>
            <person name="Medigue C."/>
            <person name="Collingro A."/>
            <person name="Snel B."/>
            <person name="Dutilh B.E."/>
            <person name="OpDenCamp H.J.M."/>
            <person name="vanDerDrift C."/>
            <person name="Cirpus I."/>
            <person name="vanDePas-Schoonen K.T."/>
            <person name="Harhangi H.R."/>
            <person name="vanNiftrik L."/>
            <person name="Schmid M."/>
            <person name="Keltjens J."/>
            <person name="vanDeVossenberg J."/>
            <person name="Kartal B."/>
            <person name="Meier H."/>
            <person name="Frishman D."/>
            <person name="Huynen M.A."/>
            <person name="Mewes H."/>
            <person name="Weissenbach J."/>
            <person name="Jetten M.S.M."/>
            <person name="Wagner M."/>
            <person name="LePaslier D."/>
        </authorList>
    </citation>
    <scope>NUCLEOTIDE SEQUENCE</scope>
</reference>
<sequence>MARPLAATKFEIRISKYKTISNDKNSILQTLRRHHLINALRLCSLKNEHKKQEVDGL</sequence>
<proteinExistence type="predicted"/>
<dbReference type="EMBL" id="CP049055">
    <property type="protein sequence ID" value="QII10979.1"/>
    <property type="molecule type" value="Genomic_DNA"/>
</dbReference>
<evidence type="ECO:0000313" key="3">
    <source>
        <dbReference type="EMBL" id="QII10979.1"/>
    </source>
</evidence>
<organism evidence="1">
    <name type="scientific">Kuenenia stuttgartiensis</name>
    <dbReference type="NCBI Taxonomy" id="174633"/>
    <lineage>
        <taxon>Bacteria</taxon>
        <taxon>Pseudomonadati</taxon>
        <taxon>Planctomycetota</taxon>
        <taxon>Candidatus Brocadiia</taxon>
        <taxon>Candidatus Brocadiales</taxon>
        <taxon>Candidatus Brocadiaceae</taxon>
        <taxon>Candidatus Kuenenia</taxon>
    </lineage>
</organism>
<name>Q1Q1Q2_KUEST</name>
<protein>
    <submittedName>
        <fullName evidence="1">Uncharacterized protein</fullName>
    </submittedName>
</protein>
<accession>Q1Q1Q2</accession>
<dbReference type="EMBL" id="CT573071">
    <property type="protein sequence ID" value="CAJ73956.1"/>
    <property type="molecule type" value="Genomic_DNA"/>
</dbReference>
<reference evidence="1" key="2">
    <citation type="submission" date="2006-01" db="EMBL/GenBank/DDBJ databases">
        <authorList>
            <person name="Genoscope"/>
        </authorList>
    </citation>
    <scope>NUCLEOTIDE SEQUENCE</scope>
</reference>